<reference evidence="1" key="1">
    <citation type="submission" date="2023-04" db="EMBL/GenBank/DDBJ databases">
        <title>Draft Genome sequencing of Naganishia species isolated from polar environments using Oxford Nanopore Technology.</title>
        <authorList>
            <person name="Leo P."/>
            <person name="Venkateswaran K."/>
        </authorList>
    </citation>
    <scope>NUCLEOTIDE SEQUENCE</scope>
    <source>
        <strain evidence="1">MNA-CCFEE 5423</strain>
    </source>
</reference>
<protein>
    <submittedName>
        <fullName evidence="1">Uncharacterized protein</fullName>
    </submittedName>
</protein>
<dbReference type="Proteomes" id="UP001227268">
    <property type="component" value="Unassembled WGS sequence"/>
</dbReference>
<evidence type="ECO:0000313" key="2">
    <source>
        <dbReference type="Proteomes" id="UP001227268"/>
    </source>
</evidence>
<keyword evidence="2" id="KW-1185">Reference proteome</keyword>
<proteinExistence type="predicted"/>
<dbReference type="EMBL" id="JASBWT010000005">
    <property type="protein sequence ID" value="KAJ9104686.1"/>
    <property type="molecule type" value="Genomic_DNA"/>
</dbReference>
<evidence type="ECO:0000313" key="1">
    <source>
        <dbReference type="EMBL" id="KAJ9104686.1"/>
    </source>
</evidence>
<name>A0ACC2W0W6_9TREE</name>
<sequence length="930" mass="103800">MKTPLERRAWREKLMVVMLALVMGGVTGFFTMGLNRAMCPNNESQAQAMTRKLGSGDMTLGIKGYEFNVIGAKPQPGVDFSALATQLSGQDITSMFDRHGEVSPACQGLETDGAYASSSLCGSNTTIRFCVLPPLEETTFDTLGITNTSKYVGYSWTQISRLPEYMVLNGQVLDLGPYLAANPDANPEDPVDAVIRHVLFRQQNATTDVGSKDATRLFYNTPRTRYFAGRIDKVAPGCFFSSIIMYVALVVILGIIVIKFVMALVFSWWLAPRMCRTVKSVQGEVAGLQVAWSKDSGAGTVSKGYDDDHDKEDDDAPKERKPDALVSAVQIGAELFTLCLVTCYSESQVEIQGTLDSIAHTTYSASRKLLFVVCDGMVKGHGESRTTPEICVALLERDKRFGGGEPESRGYIAVGEGSRRENAARVYAGHYRSTKGYKVPMLIVVKCGSTAEREAANTSATGQGKPGNRGKRDSQMILMNFIMRVNYNERFTPLDFDLFRKVDADTRIYPDSLTTLINCLHNDPAIMGICGETRIANKRTSWITAIQVFEYYVSHHMAKAFESVFGGVTCLPGCFSMYRLKARKGDGGEDWVPILAQPSVCQTYSQSEVSTLHEKSLLELGEDRFLSTLMIRTFPRRKMVFCPAAKCKTVVPDTFSVLLSQRRRWIGSSIHNLFELAQVPNLCGVFCFSYQFLVVIELIGTLTLPVAICLSYALSINMILNPPTTFQEGIPVLLLVTSLVLPALLIVFTTRQASYVLWMFVYLLALPVWNFVLPVYAFWHLDDLSWGDTRRIEGETKHQQQKVYSEDKMAVFDGTSVPLRRWADWEKSRLRKLRRDELRRQHLARVEEARRQNQLNAMDARFDSHAMALDEWVDKWGAEIGGYDEHAPEYPPPPAVLPGQIQPGQVFPGFHRGPNARRGSGIHMSQQDFS</sequence>
<organism evidence="1 2">
    <name type="scientific">Naganishia friedmannii</name>
    <dbReference type="NCBI Taxonomy" id="89922"/>
    <lineage>
        <taxon>Eukaryota</taxon>
        <taxon>Fungi</taxon>
        <taxon>Dikarya</taxon>
        <taxon>Basidiomycota</taxon>
        <taxon>Agaricomycotina</taxon>
        <taxon>Tremellomycetes</taxon>
        <taxon>Filobasidiales</taxon>
        <taxon>Filobasidiaceae</taxon>
        <taxon>Naganishia</taxon>
    </lineage>
</organism>
<comment type="caution">
    <text evidence="1">The sequence shown here is derived from an EMBL/GenBank/DDBJ whole genome shotgun (WGS) entry which is preliminary data.</text>
</comment>
<accession>A0ACC2W0W6</accession>
<gene>
    <name evidence="1" type="ORF">QFC21_002184</name>
</gene>